<feature type="compositionally biased region" description="Pro residues" evidence="1">
    <location>
        <begin position="1"/>
        <end position="10"/>
    </location>
</feature>
<dbReference type="OrthoDB" id="2565191at2759"/>
<name>W7HX03_9PEZI</name>
<evidence type="ECO:0000313" key="3">
    <source>
        <dbReference type="Proteomes" id="UP000024837"/>
    </source>
</evidence>
<dbReference type="PANTHER" id="PTHR28054:SF1">
    <property type="entry name" value="RNA POLYMERASE I-SPECIFIC TRANSCRIPTION INITIATION FACTOR RRN10"/>
    <property type="match status" value="1"/>
</dbReference>
<accession>W7HX03</accession>
<dbReference type="GO" id="GO:0006360">
    <property type="term" value="P:transcription by RNA polymerase I"/>
    <property type="evidence" value="ECO:0007669"/>
    <property type="project" value="InterPro"/>
</dbReference>
<protein>
    <submittedName>
        <fullName evidence="2">Uncharacterized protein</fullName>
    </submittedName>
</protein>
<gene>
    <name evidence="2" type="ORF">DRE_06616</name>
</gene>
<dbReference type="EMBL" id="KI966437">
    <property type="protein sequence ID" value="EWC44627.1"/>
    <property type="molecule type" value="Genomic_DNA"/>
</dbReference>
<dbReference type="Proteomes" id="UP000024837">
    <property type="component" value="Unassembled WGS sequence"/>
</dbReference>
<dbReference type="HOGENOM" id="CLU_108990_0_0_1"/>
<evidence type="ECO:0000256" key="1">
    <source>
        <dbReference type="SAM" id="MobiDB-lite"/>
    </source>
</evidence>
<sequence>MALSPSPPPGGSTATDSDGASSSENSESADAALPLPATKKLKRNQTSKPYARASSNVYAASSSLLNIGGRPLSHKRSLPASADEILFSSSGSPGFSLPDEVQEIMRDQETIGALPDSDLLKAVHAYAAEFYAAKGWGVVGERSMDESALIAVGVLLEEWCREMIGKQGDLVFVDQEGE</sequence>
<evidence type="ECO:0000313" key="2">
    <source>
        <dbReference type="EMBL" id="EWC44627.1"/>
    </source>
</evidence>
<feature type="compositionally biased region" description="Low complexity" evidence="1">
    <location>
        <begin position="11"/>
        <end position="32"/>
    </location>
</feature>
<dbReference type="PANTHER" id="PTHR28054">
    <property type="entry name" value="RNA POLYMERASE I-SPECIFIC TRANSCRIPTION INITIATION FACTOR RRN10"/>
    <property type="match status" value="1"/>
</dbReference>
<keyword evidence="3" id="KW-1185">Reference proteome</keyword>
<proteinExistence type="predicted"/>
<dbReference type="Pfam" id="PF05234">
    <property type="entry name" value="UAF_Rrn10"/>
    <property type="match status" value="1"/>
</dbReference>
<dbReference type="AlphaFoldDB" id="W7HX03"/>
<organism evidence="2 3">
    <name type="scientific">Drechslerella stenobrocha 248</name>
    <dbReference type="NCBI Taxonomy" id="1043628"/>
    <lineage>
        <taxon>Eukaryota</taxon>
        <taxon>Fungi</taxon>
        <taxon>Dikarya</taxon>
        <taxon>Ascomycota</taxon>
        <taxon>Pezizomycotina</taxon>
        <taxon>Orbiliomycetes</taxon>
        <taxon>Orbiliales</taxon>
        <taxon>Orbiliaceae</taxon>
        <taxon>Drechslerella</taxon>
    </lineage>
</organism>
<dbReference type="InterPro" id="IPR022793">
    <property type="entry name" value="Rrn10"/>
</dbReference>
<reference evidence="2 3" key="1">
    <citation type="submission" date="2013-05" db="EMBL/GenBank/DDBJ databases">
        <title>Drechslerella stenobrocha genome reveals carnivorous origination and mechanical trapping mechanism of predatory fungi.</title>
        <authorList>
            <person name="Liu X."/>
            <person name="Zhang W."/>
            <person name="Liu K."/>
        </authorList>
    </citation>
    <scope>NUCLEOTIDE SEQUENCE [LARGE SCALE GENOMIC DNA]</scope>
    <source>
        <strain evidence="2 3">248</strain>
    </source>
</reference>
<feature type="region of interest" description="Disordered" evidence="1">
    <location>
        <begin position="1"/>
        <end position="49"/>
    </location>
</feature>